<dbReference type="EMBL" id="SJPL01000001">
    <property type="protein sequence ID" value="TWT70675.1"/>
    <property type="molecule type" value="Genomic_DNA"/>
</dbReference>
<accession>A0A5C5Y8R9</accession>
<gene>
    <name evidence="1" type="ORF">Pan14r_29820</name>
</gene>
<comment type="caution">
    <text evidence="1">The sequence shown here is derived from an EMBL/GenBank/DDBJ whole genome shotgun (WGS) entry which is preliminary data.</text>
</comment>
<dbReference type="Proteomes" id="UP000317238">
    <property type="component" value="Unassembled WGS sequence"/>
</dbReference>
<dbReference type="AlphaFoldDB" id="A0A5C5Y8R9"/>
<evidence type="ECO:0000313" key="2">
    <source>
        <dbReference type="Proteomes" id="UP000317238"/>
    </source>
</evidence>
<name>A0A5C5Y8R9_9PLAN</name>
<reference evidence="1 2" key="1">
    <citation type="submission" date="2019-02" db="EMBL/GenBank/DDBJ databases">
        <title>Deep-cultivation of Planctomycetes and their phenomic and genomic characterization uncovers novel biology.</title>
        <authorList>
            <person name="Wiegand S."/>
            <person name="Jogler M."/>
            <person name="Boedeker C."/>
            <person name="Pinto D."/>
            <person name="Vollmers J."/>
            <person name="Rivas-Marin E."/>
            <person name="Kohn T."/>
            <person name="Peeters S.H."/>
            <person name="Heuer A."/>
            <person name="Rast P."/>
            <person name="Oberbeckmann S."/>
            <person name="Bunk B."/>
            <person name="Jeske O."/>
            <person name="Meyerdierks A."/>
            <person name="Storesund J.E."/>
            <person name="Kallscheuer N."/>
            <person name="Luecker S."/>
            <person name="Lage O.M."/>
            <person name="Pohl T."/>
            <person name="Merkel B.J."/>
            <person name="Hornburger P."/>
            <person name="Mueller R.-W."/>
            <person name="Bruemmer F."/>
            <person name="Labrenz M."/>
            <person name="Spormann A.M."/>
            <person name="Op Den Camp H."/>
            <person name="Overmann J."/>
            <person name="Amann R."/>
            <person name="Jetten M.S.M."/>
            <person name="Mascher T."/>
            <person name="Medema M.H."/>
            <person name="Devos D.P."/>
            <person name="Kaster A.-K."/>
            <person name="Ovreas L."/>
            <person name="Rohde M."/>
            <person name="Galperin M.Y."/>
            <person name="Jogler C."/>
        </authorList>
    </citation>
    <scope>NUCLEOTIDE SEQUENCE [LARGE SCALE GENOMIC DNA]</scope>
    <source>
        <strain evidence="1 2">Pan14r</strain>
    </source>
</reference>
<evidence type="ECO:0000313" key="1">
    <source>
        <dbReference type="EMBL" id="TWT70675.1"/>
    </source>
</evidence>
<organism evidence="1 2">
    <name type="scientific">Crateriforma conspicua</name>
    <dbReference type="NCBI Taxonomy" id="2527996"/>
    <lineage>
        <taxon>Bacteria</taxon>
        <taxon>Pseudomonadati</taxon>
        <taxon>Planctomycetota</taxon>
        <taxon>Planctomycetia</taxon>
        <taxon>Planctomycetales</taxon>
        <taxon>Planctomycetaceae</taxon>
        <taxon>Crateriforma</taxon>
    </lineage>
</organism>
<sequence>MSEDLLGYLLGALDPDEMDRVERMLRSDPEMRDELRRIEASLRPLEDGFDAVEPPPIDLVARTLEGLPPMGTADQQAESTDSPLAARLFADAATPGLGDEVGSPNKAGTVRLSPTEDRIASGGWRWQDWFAASMSAAVVLALLLPAVANGRFEARKVACQNQLRSLGMAITQFVSRQEQNRLPAVHETGPEAHAGVFAVRLNEAGLLDDGSVRWCPSFDLPMLKPDLDITDASSQVVQGVGISPEASTIPVASMASYLQDIPSLEDLHAASVDRLRRLQQITGGNYAYILGVRDGGHLRPPRYEHRAGFAIMSDAPLAGRWGNGGPTELWGHGGRGLNVLYEDGHVRFVTVGSFETVVDDPWVNHRGHVEAGITPDDSVLGPSWRGPFLDTHQR</sequence>
<keyword evidence="2" id="KW-1185">Reference proteome</keyword>
<evidence type="ECO:0008006" key="3">
    <source>
        <dbReference type="Google" id="ProtNLM"/>
    </source>
</evidence>
<protein>
    <recommendedName>
        <fullName evidence="3">Zinc-finger domain-containing protein</fullName>
    </recommendedName>
</protein>
<dbReference type="RefSeq" id="WP_197203675.1">
    <property type="nucleotide sequence ID" value="NZ_SJPL01000001.1"/>
</dbReference>
<proteinExistence type="predicted"/>